<feature type="transmembrane region" description="Helical" evidence="1">
    <location>
        <begin position="33"/>
        <end position="56"/>
    </location>
</feature>
<proteinExistence type="predicted"/>
<keyword evidence="1" id="KW-0472">Membrane</keyword>
<dbReference type="Proteomes" id="UP000092445">
    <property type="component" value="Unassembled WGS sequence"/>
</dbReference>
<accession>A0A1A9ZQD3</accession>
<name>A0A1A9ZQD3_GLOPL</name>
<keyword evidence="1" id="KW-1133">Transmembrane helix</keyword>
<dbReference type="AlphaFoldDB" id="A0A1A9ZQD3"/>
<organism evidence="2 3">
    <name type="scientific">Glossina pallidipes</name>
    <name type="common">Tsetse fly</name>
    <dbReference type="NCBI Taxonomy" id="7398"/>
    <lineage>
        <taxon>Eukaryota</taxon>
        <taxon>Metazoa</taxon>
        <taxon>Ecdysozoa</taxon>
        <taxon>Arthropoda</taxon>
        <taxon>Hexapoda</taxon>
        <taxon>Insecta</taxon>
        <taxon>Pterygota</taxon>
        <taxon>Neoptera</taxon>
        <taxon>Endopterygota</taxon>
        <taxon>Diptera</taxon>
        <taxon>Brachycera</taxon>
        <taxon>Muscomorpha</taxon>
        <taxon>Hippoboscoidea</taxon>
        <taxon>Glossinidae</taxon>
        <taxon>Glossina</taxon>
    </lineage>
</organism>
<evidence type="ECO:0000313" key="2">
    <source>
        <dbReference type="EnsemblMetazoa" id="GPAI021844-PA"/>
    </source>
</evidence>
<keyword evidence="3" id="KW-1185">Reference proteome</keyword>
<keyword evidence="1" id="KW-0812">Transmembrane</keyword>
<protein>
    <submittedName>
        <fullName evidence="2">Uncharacterized protein</fullName>
    </submittedName>
</protein>
<sequence>MVIVAVAVLAAVLTLKTSVVLLSQRGVFTYLYRYHLILLSLLVLFYCYRVGYAAACTYLDFHIHNFIASYYERKRQFLSTAVAAATAAAAAAARMNLNASGQLKDQGKNPSDRPTEMPTFNKVGIYNFMNPLFKSNEKRVWSGSDELLLKDRTNCKNNLMFT</sequence>
<evidence type="ECO:0000313" key="3">
    <source>
        <dbReference type="Proteomes" id="UP000092445"/>
    </source>
</evidence>
<dbReference type="EnsemblMetazoa" id="GPAI021844-RA">
    <property type="protein sequence ID" value="GPAI021844-PA"/>
    <property type="gene ID" value="GPAI021844"/>
</dbReference>
<evidence type="ECO:0000256" key="1">
    <source>
        <dbReference type="SAM" id="Phobius"/>
    </source>
</evidence>
<reference evidence="3" key="1">
    <citation type="submission" date="2014-03" db="EMBL/GenBank/DDBJ databases">
        <authorList>
            <person name="Aksoy S."/>
            <person name="Warren W."/>
            <person name="Wilson R.K."/>
        </authorList>
    </citation>
    <scope>NUCLEOTIDE SEQUENCE [LARGE SCALE GENOMIC DNA]</scope>
    <source>
        <strain evidence="3">IAEA</strain>
    </source>
</reference>
<reference evidence="2" key="2">
    <citation type="submission" date="2020-05" db="UniProtKB">
        <authorList>
            <consortium name="EnsemblMetazoa"/>
        </authorList>
    </citation>
    <scope>IDENTIFICATION</scope>
    <source>
        <strain evidence="2">IAEA</strain>
    </source>
</reference>
<dbReference type="VEuPathDB" id="VectorBase:GPAI021844"/>